<dbReference type="OrthoDB" id="6899227at2"/>
<reference evidence="2" key="1">
    <citation type="submission" date="2016-10" db="EMBL/GenBank/DDBJ databases">
        <authorList>
            <person name="Varghese N."/>
            <person name="Submissions S."/>
        </authorList>
    </citation>
    <scope>NUCLEOTIDE SEQUENCE [LARGE SCALE GENOMIC DNA]</scope>
    <source>
        <strain evidence="2">DSM 17875</strain>
    </source>
</reference>
<evidence type="ECO:0000313" key="2">
    <source>
        <dbReference type="Proteomes" id="UP000243232"/>
    </source>
</evidence>
<name>A0A1H2G2N3_9PSED</name>
<accession>A0A1H2G2N3</accession>
<evidence type="ECO:0000313" key="1">
    <source>
        <dbReference type="EMBL" id="SDU13834.1"/>
    </source>
</evidence>
<proteinExistence type="predicted"/>
<protein>
    <submittedName>
        <fullName evidence="1">Uncharacterized protein</fullName>
    </submittedName>
</protein>
<organism evidence="1 2">
    <name type="scientific">Pseudomonas pohangensis</name>
    <dbReference type="NCBI Taxonomy" id="364197"/>
    <lineage>
        <taxon>Bacteria</taxon>
        <taxon>Pseudomonadati</taxon>
        <taxon>Pseudomonadota</taxon>
        <taxon>Gammaproteobacteria</taxon>
        <taxon>Pseudomonadales</taxon>
        <taxon>Pseudomonadaceae</taxon>
        <taxon>Pseudomonas</taxon>
    </lineage>
</organism>
<dbReference type="AlphaFoldDB" id="A0A1H2G2N3"/>
<dbReference type="RefSeq" id="WP_090194596.1">
    <property type="nucleotide sequence ID" value="NZ_LT629785.1"/>
</dbReference>
<gene>
    <name evidence="1" type="ORF">SAMN05216296_1992</name>
</gene>
<dbReference type="Proteomes" id="UP000243232">
    <property type="component" value="Chromosome I"/>
</dbReference>
<keyword evidence="2" id="KW-1185">Reference proteome</keyword>
<dbReference type="EMBL" id="LT629785">
    <property type="protein sequence ID" value="SDU13834.1"/>
    <property type="molecule type" value="Genomic_DNA"/>
</dbReference>
<dbReference type="STRING" id="364197.SAMN05216296_1992"/>
<sequence>MTAAELIELLSAYPSDLQVLVEGYETGYDHIKHVEQKNVERYRHAQDWDGQYQESKKGGKPCILIRGRLGYLR</sequence>